<proteinExistence type="predicted"/>
<organism evidence="2 3">
    <name type="scientific">Eiseniibacteriota bacterium</name>
    <dbReference type="NCBI Taxonomy" id="2212470"/>
    <lineage>
        <taxon>Bacteria</taxon>
        <taxon>Candidatus Eiseniibacteriota</taxon>
    </lineage>
</organism>
<protein>
    <submittedName>
        <fullName evidence="2">Glycosyltransferase family 4 protein</fullName>
    </submittedName>
</protein>
<keyword evidence="1 2" id="KW-0808">Transferase</keyword>
<dbReference type="AlphaFoldDB" id="A0A7Y2EC50"/>
<dbReference type="Pfam" id="PF13692">
    <property type="entry name" value="Glyco_trans_1_4"/>
    <property type="match status" value="1"/>
</dbReference>
<comment type="caution">
    <text evidence="2">The sequence shown here is derived from an EMBL/GenBank/DDBJ whole genome shotgun (WGS) entry which is preliminary data.</text>
</comment>
<dbReference type="PANTHER" id="PTHR46401:SF2">
    <property type="entry name" value="GLYCOSYLTRANSFERASE WBBK-RELATED"/>
    <property type="match status" value="1"/>
</dbReference>
<dbReference type="GO" id="GO:0009103">
    <property type="term" value="P:lipopolysaccharide biosynthetic process"/>
    <property type="evidence" value="ECO:0007669"/>
    <property type="project" value="TreeGrafter"/>
</dbReference>
<evidence type="ECO:0000313" key="3">
    <source>
        <dbReference type="Proteomes" id="UP000547674"/>
    </source>
</evidence>
<dbReference type="Gene3D" id="3.40.50.2000">
    <property type="entry name" value="Glycogen Phosphorylase B"/>
    <property type="match status" value="1"/>
</dbReference>
<reference evidence="2 3" key="1">
    <citation type="submission" date="2020-03" db="EMBL/GenBank/DDBJ databases">
        <title>Metabolic flexibility allows generalist bacteria to become dominant in a frequently disturbed ecosystem.</title>
        <authorList>
            <person name="Chen Y.-J."/>
            <person name="Leung P.M."/>
            <person name="Bay S.K."/>
            <person name="Hugenholtz P."/>
            <person name="Kessler A.J."/>
            <person name="Shelley G."/>
            <person name="Waite D.W."/>
            <person name="Cook P.L."/>
            <person name="Greening C."/>
        </authorList>
    </citation>
    <scope>NUCLEOTIDE SEQUENCE [LARGE SCALE GENOMIC DNA]</scope>
    <source>
        <strain evidence="2">SS_bin_28</strain>
    </source>
</reference>
<dbReference type="EMBL" id="JABDJR010000629">
    <property type="protein sequence ID" value="NNF08207.1"/>
    <property type="molecule type" value="Genomic_DNA"/>
</dbReference>
<dbReference type="PANTHER" id="PTHR46401">
    <property type="entry name" value="GLYCOSYLTRANSFERASE WBBK-RELATED"/>
    <property type="match status" value="1"/>
</dbReference>
<dbReference type="Proteomes" id="UP000547674">
    <property type="component" value="Unassembled WGS sequence"/>
</dbReference>
<evidence type="ECO:0000313" key="2">
    <source>
        <dbReference type="EMBL" id="NNF08207.1"/>
    </source>
</evidence>
<dbReference type="CDD" id="cd03801">
    <property type="entry name" value="GT4_PimA-like"/>
    <property type="match status" value="1"/>
</dbReference>
<accession>A0A7Y2EC50</accession>
<sequence length="317" mass="35341">MKLVFWTIGNARTASTRLRVHQYLPLLQQDGIAVECHEIPKGFLQRKVLRLKLPKAGHLFVQKKLFGPRTVSDLRRHCTRLVFDVDDAIYVDGEGSQRNQTRFAQITRAADSVLAGNPTLAKATADPKKATVLPTPVDTDVFSPGPWSDRDPNCVAWIGSRTNLKNLDLFFPAFEQHRKQFPKTHLVVMADRAPEPCPDGVRFEPWDPESEKALLKRATLGIMPLYDTPFTRGKCGFKILLYQAAGLPVLASPVGVNPSLVLGGHELANDSEGWVQGLARAFETPDDLRARGEAGREKVHRESSLTALYPKFRDLIT</sequence>
<evidence type="ECO:0000256" key="1">
    <source>
        <dbReference type="ARBA" id="ARBA00022679"/>
    </source>
</evidence>
<gene>
    <name evidence="2" type="ORF">HKN21_15695</name>
</gene>
<dbReference type="GO" id="GO:0016757">
    <property type="term" value="F:glycosyltransferase activity"/>
    <property type="evidence" value="ECO:0007669"/>
    <property type="project" value="TreeGrafter"/>
</dbReference>
<dbReference type="SUPFAM" id="SSF53756">
    <property type="entry name" value="UDP-Glycosyltransferase/glycogen phosphorylase"/>
    <property type="match status" value="1"/>
</dbReference>
<name>A0A7Y2EC50_UNCEI</name>